<dbReference type="Pfam" id="PF01936">
    <property type="entry name" value="NYN"/>
    <property type="match status" value="1"/>
</dbReference>
<name>A0A9N9E363_9GLOM</name>
<feature type="domain" description="NYN" evidence="1">
    <location>
        <begin position="72"/>
        <end position="178"/>
    </location>
</feature>
<dbReference type="OrthoDB" id="2311180at2759"/>
<evidence type="ECO:0000313" key="2">
    <source>
        <dbReference type="EMBL" id="CAG8662179.1"/>
    </source>
</evidence>
<reference evidence="2" key="1">
    <citation type="submission" date="2021-06" db="EMBL/GenBank/DDBJ databases">
        <authorList>
            <person name="Kallberg Y."/>
            <person name="Tangrot J."/>
            <person name="Rosling A."/>
        </authorList>
    </citation>
    <scope>NUCLEOTIDE SEQUENCE</scope>
    <source>
        <strain evidence="2">MT106</strain>
    </source>
</reference>
<dbReference type="InterPro" id="IPR021139">
    <property type="entry name" value="NYN"/>
</dbReference>
<evidence type="ECO:0000313" key="3">
    <source>
        <dbReference type="Proteomes" id="UP000789831"/>
    </source>
</evidence>
<dbReference type="Proteomes" id="UP000789831">
    <property type="component" value="Unassembled WGS sequence"/>
</dbReference>
<keyword evidence="3" id="KW-1185">Reference proteome</keyword>
<accession>A0A9N9E363</accession>
<protein>
    <submittedName>
        <fullName evidence="2">2425_t:CDS:1</fullName>
    </submittedName>
</protein>
<gene>
    <name evidence="2" type="ORF">AGERDE_LOCUS11869</name>
</gene>
<dbReference type="Gene3D" id="3.40.50.1010">
    <property type="entry name" value="5'-nuclease"/>
    <property type="match status" value="1"/>
</dbReference>
<organism evidence="2 3">
    <name type="scientific">Ambispora gerdemannii</name>
    <dbReference type="NCBI Taxonomy" id="144530"/>
    <lineage>
        <taxon>Eukaryota</taxon>
        <taxon>Fungi</taxon>
        <taxon>Fungi incertae sedis</taxon>
        <taxon>Mucoromycota</taxon>
        <taxon>Glomeromycotina</taxon>
        <taxon>Glomeromycetes</taxon>
        <taxon>Archaeosporales</taxon>
        <taxon>Ambisporaceae</taxon>
        <taxon>Ambispora</taxon>
    </lineage>
</organism>
<dbReference type="EMBL" id="CAJVPL010006049">
    <property type="protein sequence ID" value="CAG8662179.1"/>
    <property type="molecule type" value="Genomic_DNA"/>
</dbReference>
<proteinExistence type="predicted"/>
<evidence type="ECO:0000259" key="1">
    <source>
        <dbReference type="Pfam" id="PF01936"/>
    </source>
</evidence>
<dbReference type="GO" id="GO:0004540">
    <property type="term" value="F:RNA nuclease activity"/>
    <property type="evidence" value="ECO:0007669"/>
    <property type="project" value="InterPro"/>
</dbReference>
<sequence length="241" mass="27661">DITDPLLRNHQKHTFMSYSYPEEKKGVLTGSEEYLYIVVDDSNLYIEGKYTVGEIEHLDVYDYKRESLRFDQLRIDYGRLLRIIQGERTLGERPIVVGSISPSDTLWQRIRDEGFTVKTYPRNAESHEKRVDMKIGQYINGIFYNKVPSVLALVDGDDKFQPVLQDAVQLGWTVEIYFGILLDEPKPKGPVFQSLGNFYKTLSYGYGAEGNTKATDLAEPQRKWESLSSLAMAFLIGEPTR</sequence>
<feature type="non-terminal residue" evidence="2">
    <location>
        <position position="241"/>
    </location>
</feature>
<comment type="caution">
    <text evidence="2">The sequence shown here is derived from an EMBL/GenBank/DDBJ whole genome shotgun (WGS) entry which is preliminary data.</text>
</comment>
<dbReference type="AlphaFoldDB" id="A0A9N9E363"/>